<evidence type="ECO:0000313" key="7">
    <source>
        <dbReference type="Proteomes" id="UP001431634"/>
    </source>
</evidence>
<dbReference type="InterPro" id="IPR015813">
    <property type="entry name" value="Pyrv/PenolPyrv_kinase-like_dom"/>
</dbReference>
<comment type="subunit">
    <text evidence="2 5">Homodecamer; pentamer of dimers.</text>
</comment>
<comment type="catalytic activity">
    <reaction evidence="5">
        <text>(6R)-5,10-methylene-5,6,7,8-tetrahydrofolate + 3-methyl-2-oxobutanoate + H2O = 2-dehydropantoate + (6S)-5,6,7,8-tetrahydrofolate</text>
        <dbReference type="Rhea" id="RHEA:11824"/>
        <dbReference type="ChEBI" id="CHEBI:11561"/>
        <dbReference type="ChEBI" id="CHEBI:11851"/>
        <dbReference type="ChEBI" id="CHEBI:15377"/>
        <dbReference type="ChEBI" id="CHEBI:15636"/>
        <dbReference type="ChEBI" id="CHEBI:57453"/>
        <dbReference type="EC" id="2.1.2.11"/>
    </reaction>
</comment>
<name>A0ABT6Q076_9PROT</name>
<dbReference type="PANTHER" id="PTHR20881">
    <property type="entry name" value="3-METHYL-2-OXOBUTANOATE HYDROXYMETHYLTRANSFERASE"/>
    <property type="match status" value="1"/>
</dbReference>
<gene>
    <name evidence="5 6" type="primary">panB</name>
    <name evidence="6" type="ORF">QJV27_03020</name>
</gene>
<dbReference type="InterPro" id="IPR040442">
    <property type="entry name" value="Pyrv_kinase-like_dom_sf"/>
</dbReference>
<dbReference type="SUPFAM" id="SSF51621">
    <property type="entry name" value="Phosphoenolpyruvate/pyruvate domain"/>
    <property type="match status" value="1"/>
</dbReference>
<dbReference type="NCBIfam" id="NF001452">
    <property type="entry name" value="PRK00311.1"/>
    <property type="match status" value="1"/>
</dbReference>
<organism evidence="6 7">
    <name type="scientific">Commensalibacter oyaizuii</name>
    <dbReference type="NCBI Taxonomy" id="3043873"/>
    <lineage>
        <taxon>Bacteria</taxon>
        <taxon>Pseudomonadati</taxon>
        <taxon>Pseudomonadota</taxon>
        <taxon>Alphaproteobacteria</taxon>
        <taxon>Acetobacterales</taxon>
        <taxon>Acetobacteraceae</taxon>
    </lineage>
</organism>
<dbReference type="EMBL" id="JASBAO010000001">
    <property type="protein sequence ID" value="MDI2090363.1"/>
    <property type="molecule type" value="Genomic_DNA"/>
</dbReference>
<feature type="binding site" evidence="5">
    <location>
        <position position="118"/>
    </location>
    <ligand>
        <name>3-methyl-2-oxobutanoate</name>
        <dbReference type="ChEBI" id="CHEBI:11851"/>
    </ligand>
</feature>
<evidence type="ECO:0000256" key="1">
    <source>
        <dbReference type="ARBA" id="ARBA00008676"/>
    </source>
</evidence>
<protein>
    <recommendedName>
        <fullName evidence="5">3-methyl-2-oxobutanoate hydroxymethyltransferase</fullName>
        <ecNumber evidence="5">2.1.2.11</ecNumber>
    </recommendedName>
    <alternativeName>
        <fullName evidence="5">Ketopantoate hydroxymethyltransferase</fullName>
        <shortName evidence="5">KPHMT</shortName>
    </alternativeName>
</protein>
<keyword evidence="5" id="KW-0963">Cytoplasm</keyword>
<dbReference type="Gene3D" id="3.20.20.60">
    <property type="entry name" value="Phosphoenolpyruvate-binding domains"/>
    <property type="match status" value="1"/>
</dbReference>
<feature type="active site" description="Proton acceptor" evidence="5">
    <location>
        <position position="187"/>
    </location>
</feature>
<evidence type="ECO:0000313" key="6">
    <source>
        <dbReference type="EMBL" id="MDI2090363.1"/>
    </source>
</evidence>
<comment type="similarity">
    <text evidence="1 5">Belongs to the PanB family.</text>
</comment>
<dbReference type="Proteomes" id="UP001431634">
    <property type="component" value="Unassembled WGS sequence"/>
</dbReference>
<sequence length="274" mass="29612">MDNNDTVKRLTVPDIMAKKGKDPVVSLTAYTTPVAQLMDSYVDLVLVGDSLGMVIYGLPTTLSVTTEMMIAHGQAVMRGTKRACVMVDLPFASYHESPQQAFRTAARILQETGAAAVKLEGGEEMAETVEFLTKRGIPVCGHVGLMPQAVQMMGGFKVAGKNDIQIQKVIQDSHAIANAGAFAIVLEGIIEPVAQTITQQLSIPTIGIGASPTCDGQVLVCDDIFGVFQGFKPKFVKRYAQVGQIMEEAVKQYASEVRSRSFPSMEYCFQPKKS</sequence>
<dbReference type="PANTHER" id="PTHR20881:SF0">
    <property type="entry name" value="3-METHYL-2-OXOBUTANOATE HYDROXYMETHYLTRANSFERASE"/>
    <property type="match status" value="1"/>
</dbReference>
<proteinExistence type="inferred from homology"/>
<dbReference type="RefSeq" id="WP_281447509.1">
    <property type="nucleotide sequence ID" value="NZ_JASBAO010000001.1"/>
</dbReference>
<evidence type="ECO:0000256" key="3">
    <source>
        <dbReference type="ARBA" id="ARBA00022655"/>
    </source>
</evidence>
<keyword evidence="5" id="KW-0460">Magnesium</keyword>
<comment type="caution">
    <text evidence="6">The sequence shown here is derived from an EMBL/GenBank/DDBJ whole genome shotgun (WGS) entry which is preliminary data.</text>
</comment>
<reference evidence="6" key="1">
    <citation type="submission" date="2023-05" db="EMBL/GenBank/DDBJ databases">
        <title>Whole genome sequence of Commensalibacter sp.</title>
        <authorList>
            <person name="Charoenyingcharoen P."/>
            <person name="Yukphan P."/>
        </authorList>
    </citation>
    <scope>NUCLEOTIDE SEQUENCE</scope>
    <source>
        <strain evidence="6">TBRC 16381</strain>
    </source>
</reference>
<feature type="binding site" evidence="5">
    <location>
        <position position="120"/>
    </location>
    <ligand>
        <name>Mg(2+)</name>
        <dbReference type="ChEBI" id="CHEBI:18420"/>
    </ligand>
</feature>
<evidence type="ECO:0000256" key="2">
    <source>
        <dbReference type="ARBA" id="ARBA00011424"/>
    </source>
</evidence>
<keyword evidence="5" id="KW-0479">Metal-binding</keyword>
<dbReference type="GO" id="GO:0003864">
    <property type="term" value="F:3-methyl-2-oxobutanoate hydroxymethyltransferase activity"/>
    <property type="evidence" value="ECO:0007669"/>
    <property type="project" value="UniProtKB-EC"/>
</dbReference>
<keyword evidence="7" id="KW-1185">Reference proteome</keyword>
<dbReference type="InterPro" id="IPR003700">
    <property type="entry name" value="Pantoate_hydroxy_MeTrfase"/>
</dbReference>
<evidence type="ECO:0000256" key="4">
    <source>
        <dbReference type="ARBA" id="ARBA00022679"/>
    </source>
</evidence>
<keyword evidence="4 5" id="KW-0808">Transferase</keyword>
<feature type="binding site" evidence="5">
    <location>
        <position position="49"/>
    </location>
    <ligand>
        <name>Mg(2+)</name>
        <dbReference type="ChEBI" id="CHEBI:18420"/>
    </ligand>
</feature>
<feature type="binding site" evidence="5">
    <location>
        <position position="88"/>
    </location>
    <ligand>
        <name>3-methyl-2-oxobutanoate</name>
        <dbReference type="ChEBI" id="CHEBI:11851"/>
    </ligand>
</feature>
<accession>A0ABT6Q076</accession>
<comment type="cofactor">
    <cofactor evidence="5">
        <name>Mg(2+)</name>
        <dbReference type="ChEBI" id="CHEBI:18420"/>
    </cofactor>
    <text evidence="5">Binds 1 Mg(2+) ion per subunit.</text>
</comment>
<dbReference type="EC" id="2.1.2.11" evidence="5"/>
<dbReference type="PIRSF" id="PIRSF000388">
    <property type="entry name" value="Pantoate_hydroxy_MeTrfase"/>
    <property type="match status" value="1"/>
</dbReference>
<comment type="subcellular location">
    <subcellularLocation>
        <location evidence="5">Cytoplasm</location>
    </subcellularLocation>
</comment>
<evidence type="ECO:0000256" key="5">
    <source>
        <dbReference type="HAMAP-Rule" id="MF_00156"/>
    </source>
</evidence>
<dbReference type="HAMAP" id="MF_00156">
    <property type="entry name" value="PanB"/>
    <property type="match status" value="1"/>
</dbReference>
<dbReference type="NCBIfam" id="TIGR00222">
    <property type="entry name" value="panB"/>
    <property type="match status" value="1"/>
</dbReference>
<feature type="binding site" evidence="5">
    <location>
        <position position="88"/>
    </location>
    <ligand>
        <name>Mg(2+)</name>
        <dbReference type="ChEBI" id="CHEBI:18420"/>
    </ligand>
</feature>
<comment type="function">
    <text evidence="5">Catalyzes the reversible reaction in which hydroxymethyl group from 5,10-methylenetetrahydrofolate is transferred onto alpha-ketoisovalerate to form ketopantoate.</text>
</comment>
<keyword evidence="3 5" id="KW-0566">Pantothenate biosynthesis</keyword>
<dbReference type="CDD" id="cd06557">
    <property type="entry name" value="KPHMT-like"/>
    <property type="match status" value="1"/>
</dbReference>
<feature type="binding site" evidence="5">
    <location>
        <begin position="49"/>
        <end position="50"/>
    </location>
    <ligand>
        <name>3-methyl-2-oxobutanoate</name>
        <dbReference type="ChEBI" id="CHEBI:11851"/>
    </ligand>
</feature>
<dbReference type="Pfam" id="PF02548">
    <property type="entry name" value="Pantoate_transf"/>
    <property type="match status" value="1"/>
</dbReference>
<comment type="pathway">
    <text evidence="5">Cofactor biosynthesis; (R)-pantothenate biosynthesis; (R)-pantoate from 3-methyl-2-oxobutanoate: step 1/2.</text>
</comment>